<dbReference type="RefSeq" id="WP_254083020.1">
    <property type="nucleotide sequence ID" value="NZ_JAHESE010000002.1"/>
</dbReference>
<evidence type="ECO:0000256" key="1">
    <source>
        <dbReference type="ARBA" id="ARBA00004651"/>
    </source>
</evidence>
<feature type="transmembrane region" description="Helical" evidence="8">
    <location>
        <begin position="107"/>
        <end position="126"/>
    </location>
</feature>
<evidence type="ECO:0000313" key="9">
    <source>
        <dbReference type="EMBL" id="MBT1707431.1"/>
    </source>
</evidence>
<feature type="transmembrane region" description="Helical" evidence="8">
    <location>
        <begin position="297"/>
        <end position="315"/>
    </location>
</feature>
<feature type="transmembrane region" description="Helical" evidence="8">
    <location>
        <begin position="211"/>
        <end position="230"/>
    </location>
</feature>
<evidence type="ECO:0000256" key="6">
    <source>
        <dbReference type="ARBA" id="ARBA00022989"/>
    </source>
</evidence>
<proteinExistence type="predicted"/>
<reference evidence="9 10" key="1">
    <citation type="submission" date="2021-05" db="EMBL/GenBank/DDBJ databases">
        <title>A Polyphasic approach of four new species of the genus Ohtaekwangia: Ohtaekwangia histidinii sp. nov., Ohtaekwangia cretensis sp. nov., Ohtaekwangia indiensis sp. nov., Ohtaekwangia reichenbachii sp. nov. from diverse environment.</title>
        <authorList>
            <person name="Octaviana S."/>
        </authorList>
    </citation>
    <scope>NUCLEOTIDE SEQUENCE [LARGE SCALE GENOMIC DNA]</scope>
    <source>
        <strain evidence="9 10">PWU5</strain>
    </source>
</reference>
<evidence type="ECO:0000256" key="2">
    <source>
        <dbReference type="ARBA" id="ARBA00022475"/>
    </source>
</evidence>
<keyword evidence="7 8" id="KW-0472">Membrane</keyword>
<comment type="subcellular location">
    <subcellularLocation>
        <location evidence="1">Cell membrane</location>
        <topology evidence="1">Multi-pass membrane protein</topology>
    </subcellularLocation>
</comment>
<keyword evidence="5 8" id="KW-0812">Transmembrane</keyword>
<keyword evidence="2" id="KW-1003">Cell membrane</keyword>
<feature type="transmembrane region" description="Helical" evidence="8">
    <location>
        <begin position="132"/>
        <end position="153"/>
    </location>
</feature>
<dbReference type="Proteomes" id="UP001319080">
    <property type="component" value="Unassembled WGS sequence"/>
</dbReference>
<evidence type="ECO:0008006" key="11">
    <source>
        <dbReference type="Google" id="ProtNLM"/>
    </source>
</evidence>
<dbReference type="AlphaFoldDB" id="A0AAP2DU34"/>
<evidence type="ECO:0000256" key="7">
    <source>
        <dbReference type="ARBA" id="ARBA00023136"/>
    </source>
</evidence>
<keyword evidence="3" id="KW-0328">Glycosyltransferase</keyword>
<feature type="transmembrane region" description="Helical" evidence="8">
    <location>
        <begin position="160"/>
        <end position="178"/>
    </location>
</feature>
<organism evidence="9 10">
    <name type="scientific">Dawidia cretensis</name>
    <dbReference type="NCBI Taxonomy" id="2782350"/>
    <lineage>
        <taxon>Bacteria</taxon>
        <taxon>Pseudomonadati</taxon>
        <taxon>Bacteroidota</taxon>
        <taxon>Cytophagia</taxon>
        <taxon>Cytophagales</taxon>
        <taxon>Chryseotaleaceae</taxon>
        <taxon>Dawidia</taxon>
    </lineage>
</organism>
<keyword evidence="10" id="KW-1185">Reference proteome</keyword>
<keyword evidence="6 8" id="KW-1133">Transmembrane helix</keyword>
<protein>
    <recommendedName>
        <fullName evidence="11">Glycosyltransferase RgtA/B/C/D-like domain-containing protein</fullName>
    </recommendedName>
</protein>
<name>A0AAP2DU34_9BACT</name>
<feature type="transmembrane region" description="Helical" evidence="8">
    <location>
        <begin position="321"/>
        <end position="340"/>
    </location>
</feature>
<evidence type="ECO:0000313" key="10">
    <source>
        <dbReference type="Proteomes" id="UP001319080"/>
    </source>
</evidence>
<dbReference type="GO" id="GO:0009103">
    <property type="term" value="P:lipopolysaccharide biosynthetic process"/>
    <property type="evidence" value="ECO:0007669"/>
    <property type="project" value="UniProtKB-ARBA"/>
</dbReference>
<dbReference type="InterPro" id="IPR050297">
    <property type="entry name" value="LipidA_mod_glycosyltrf_83"/>
</dbReference>
<feature type="transmembrane region" description="Helical" evidence="8">
    <location>
        <begin position="75"/>
        <end position="95"/>
    </location>
</feature>
<dbReference type="GO" id="GO:0005886">
    <property type="term" value="C:plasma membrane"/>
    <property type="evidence" value="ECO:0007669"/>
    <property type="project" value="UniProtKB-SubCell"/>
</dbReference>
<evidence type="ECO:0000256" key="3">
    <source>
        <dbReference type="ARBA" id="ARBA00022676"/>
    </source>
</evidence>
<gene>
    <name evidence="9" type="ORF">KK062_04325</name>
</gene>
<dbReference type="EMBL" id="JAHESE010000002">
    <property type="protein sequence ID" value="MBT1707431.1"/>
    <property type="molecule type" value="Genomic_DNA"/>
</dbReference>
<accession>A0AAP2DU34</accession>
<feature type="transmembrane region" description="Helical" evidence="8">
    <location>
        <begin position="273"/>
        <end position="290"/>
    </location>
</feature>
<dbReference type="PANTHER" id="PTHR33908:SF11">
    <property type="entry name" value="MEMBRANE PROTEIN"/>
    <property type="match status" value="1"/>
</dbReference>
<evidence type="ECO:0000256" key="8">
    <source>
        <dbReference type="SAM" id="Phobius"/>
    </source>
</evidence>
<evidence type="ECO:0000256" key="4">
    <source>
        <dbReference type="ARBA" id="ARBA00022679"/>
    </source>
</evidence>
<evidence type="ECO:0000256" key="5">
    <source>
        <dbReference type="ARBA" id="ARBA00022692"/>
    </source>
</evidence>
<keyword evidence="4" id="KW-0808">Transferase</keyword>
<feature type="transmembrane region" description="Helical" evidence="8">
    <location>
        <begin position="352"/>
        <end position="371"/>
    </location>
</feature>
<comment type="caution">
    <text evidence="9">The sequence shown here is derived from an EMBL/GenBank/DDBJ whole genome shotgun (WGS) entry which is preliminary data.</text>
</comment>
<sequence length="511" mass="57501">MKKNVLVWLSFLLVTLLLRAYSFFYSVIDWDETLYLLIADAWSQGSIPYVEIWDQKPPGVYLCFLLGKIFGAGDLLLGIRVLCVLAVTFAAYFLYRICQRLAPNSGAFAYAPGLLYIVFTLVNQGLAANTEIFFIPFVTAGVWCIVACVDVATGTWRSRPWLLIIGGVLLGFAFQIKYLVAFDLLAIAGGIAVFQFLTVPLAIALRNTLRIGALLLLGFVLPNAAILYYFHAQGHLQDLITATLSANVQHRTHGDVSIVKTAGKFYLQFRDQFILWGSAVAALFWIARGTRSNAQKWTVLVLWAWLLLDVISISLTKKFYAHYFLQALPPLCILFFVVWAPLYSNLQKASRFAAVACLTLFVMLTTVLPVVEETVMTLYFRKVEGNPYWNDASAEIAALVKQDLQAGDYIFVAGAQPVIYYLTGARIPTRFPYPPFFLDDHFRHVSGIDPAHEIRSILDKKPRYIISRKLPENTFYSLLAPYLAREYDEVKTIDGRTVFRRKDNAAVAGKK</sequence>
<dbReference type="GO" id="GO:0016763">
    <property type="term" value="F:pentosyltransferase activity"/>
    <property type="evidence" value="ECO:0007669"/>
    <property type="project" value="TreeGrafter"/>
</dbReference>
<dbReference type="PANTHER" id="PTHR33908">
    <property type="entry name" value="MANNOSYLTRANSFERASE YKCB-RELATED"/>
    <property type="match status" value="1"/>
</dbReference>
<feature type="transmembrane region" description="Helical" evidence="8">
    <location>
        <begin position="184"/>
        <end position="204"/>
    </location>
</feature>